<comment type="caution">
    <text evidence="1">The sequence shown here is derived from an EMBL/GenBank/DDBJ whole genome shotgun (WGS) entry which is preliminary data.</text>
</comment>
<dbReference type="EMBL" id="JARPWH010000244">
    <property type="protein sequence ID" value="MDT2405259.1"/>
    <property type="molecule type" value="Genomic_DNA"/>
</dbReference>
<accession>A0AAW8S4L4</accession>
<reference evidence="1" key="1">
    <citation type="submission" date="2023-03" db="EMBL/GenBank/DDBJ databases">
        <authorList>
            <person name="Shen W."/>
            <person name="Cai J."/>
        </authorList>
    </citation>
    <scope>NUCLEOTIDE SEQUENCE</scope>
    <source>
        <strain evidence="1">P33-2</strain>
    </source>
</reference>
<dbReference type="AlphaFoldDB" id="A0AAW8S4L4"/>
<name>A0AAW8S4L4_ENTAV</name>
<evidence type="ECO:0000313" key="2">
    <source>
        <dbReference type="Proteomes" id="UP001260773"/>
    </source>
</evidence>
<evidence type="ECO:0000313" key="1">
    <source>
        <dbReference type="EMBL" id="MDT2405259.1"/>
    </source>
</evidence>
<dbReference type="RefSeq" id="WP_271773608.1">
    <property type="nucleotide sequence ID" value="NZ_JAQLBS010000008.1"/>
</dbReference>
<dbReference type="Proteomes" id="UP001260773">
    <property type="component" value="Unassembled WGS sequence"/>
</dbReference>
<sequence>MMEIVLSEADIQSIINGRDVVKQIGNQRLTIRQSYVKDMAAPVIKDRFEVKDTIIENQVKAFRSSMKNTFELGG</sequence>
<protein>
    <submittedName>
        <fullName evidence="1">Uncharacterized protein</fullName>
    </submittedName>
</protein>
<gene>
    <name evidence="1" type="ORF">P7D43_23215</name>
</gene>
<proteinExistence type="predicted"/>
<organism evidence="1 2">
    <name type="scientific">Enterococcus avium</name>
    <name type="common">Streptococcus avium</name>
    <dbReference type="NCBI Taxonomy" id="33945"/>
    <lineage>
        <taxon>Bacteria</taxon>
        <taxon>Bacillati</taxon>
        <taxon>Bacillota</taxon>
        <taxon>Bacilli</taxon>
        <taxon>Lactobacillales</taxon>
        <taxon>Enterococcaceae</taxon>
        <taxon>Enterococcus</taxon>
    </lineage>
</organism>